<organism evidence="4 5">
    <name type="scientific">Magnetococcus marinus (strain ATCC BAA-1437 / JCM 17883 / MC-1)</name>
    <dbReference type="NCBI Taxonomy" id="156889"/>
    <lineage>
        <taxon>Bacteria</taxon>
        <taxon>Pseudomonadati</taxon>
        <taxon>Pseudomonadota</taxon>
        <taxon>Magnetococcia</taxon>
        <taxon>Magnetococcales</taxon>
        <taxon>Magnetococcaceae</taxon>
        <taxon>Magnetococcus</taxon>
    </lineage>
</organism>
<feature type="transmembrane region" description="Helical" evidence="1">
    <location>
        <begin position="186"/>
        <end position="206"/>
    </location>
</feature>
<name>A0L4N6_MAGMM</name>
<dbReference type="PROSITE" id="PS50883">
    <property type="entry name" value="EAL"/>
    <property type="match status" value="1"/>
</dbReference>
<reference evidence="4 5" key="2">
    <citation type="journal article" date="2012" name="Int. J. Syst. Evol. Microbiol.">
        <title>Magnetococcus marinus gen. nov., sp. nov., a marine, magnetotactic bacterium that represents a novel lineage (Magnetococcaceae fam. nov.; Magnetococcales ord. nov.) at the base of the Alphaproteobacteria.</title>
        <authorList>
            <person name="Bazylinski D.A."/>
            <person name="Williams T.J."/>
            <person name="Lefevre C.T."/>
            <person name="Berg R.J."/>
            <person name="Zhang C.L."/>
            <person name="Bowser S.S."/>
            <person name="Dean A.J."/>
            <person name="Beveridge T.J."/>
        </authorList>
    </citation>
    <scope>NUCLEOTIDE SEQUENCE [LARGE SCALE GENOMIC DNA]</scope>
    <source>
        <strain evidence="5">ATCC BAA-1437 / JCM 17883 / MC-1</strain>
    </source>
</reference>
<dbReference type="SUPFAM" id="SSF141868">
    <property type="entry name" value="EAL domain-like"/>
    <property type="match status" value="1"/>
</dbReference>
<keyword evidence="1" id="KW-0472">Membrane</keyword>
<dbReference type="eggNOG" id="COG5001">
    <property type="taxonomic scope" value="Bacteria"/>
</dbReference>
<dbReference type="InterPro" id="IPR029787">
    <property type="entry name" value="Nucleotide_cyclase"/>
</dbReference>
<evidence type="ECO:0000313" key="4">
    <source>
        <dbReference type="EMBL" id="ABK42929.1"/>
    </source>
</evidence>
<evidence type="ECO:0000256" key="1">
    <source>
        <dbReference type="SAM" id="Phobius"/>
    </source>
</evidence>
<dbReference type="InterPro" id="IPR035919">
    <property type="entry name" value="EAL_sf"/>
</dbReference>
<sequence length="863" mass="97533">MASPLFLYNPLKSIKGFILSIAVGATLLMSLSLYWVISDIYERSVRNDARKVATLMAEQTFQSMYQVMRKGWVRRDVEDFIGALRRSVEGGDYRLEVLRAPLVEELFGPIHQPALDEAVGEVVGTAERKLIDQPTSLRLIYPLLAREECLKCHTNANVGNVLGVIDVQQNLVPILRRTRAEFINTLLWIAPIPLLAAFFVALWIHGRLVGALNYLRDRMTRINKVSDLTQLNEGTPPPTFCEVSEILEQINDFSRRLQSFAVDKELLEFEIRLLERFVITSDVVKDWQNYVKQLLLEINQVMSTYALFSIFKVEEEQFDLEIFWRDPPSADTRMGIESIICTELQKNNSFHVDSSVTRINHHVARPDASEMVVNPEVFRLQIKSLVVELPKIGGIVGIGVHVDLTRDPTRILVMESTLSTLLNVVGSVKAISKYTRDLEFYATRDPLTGLYNHRILWELLRTEVERAHRHNHQFALLLVDLDNFKTINDSHGHAVGDDLLIAFADQIGATLRQGDILGRHGGDEFVIMLPEVEEGVPFAAAERILSATDKIRVQTHDGQSIGISASIGVAIFPDHANSAKDLFLFADNMMFKAKAEGKHRFTIPSEEDVVDAFKEIGEKSALVMRAIEEKWVQPFYQPIFDGHTGEVVAHEVLSRIQVPDARLYSANEFIEIAERLGVVHKLDYVGMEKAFNQAGREGYEGLLFINMSPKAMVLSEFFPTVKKMIEAAGLQKQNIVFEITERDTVRNLKNLEIFIRNLHGEGYKFAIDDFGSGFSSFHYLKRFPIDYLKIEGEFIAHMLDDVKDLAFVRSMAMLARDLGIATVGEFVESAAIAQECRTSGVSLLQGYHLGRPSAHFITNKVKV</sequence>
<dbReference type="Gene3D" id="3.30.70.270">
    <property type="match status" value="1"/>
</dbReference>
<dbReference type="Gene3D" id="3.20.20.450">
    <property type="entry name" value="EAL domain"/>
    <property type="match status" value="1"/>
</dbReference>
<dbReference type="Gene3D" id="3.30.450.290">
    <property type="match status" value="1"/>
</dbReference>
<accession>A0L4N6</accession>
<feature type="domain" description="EAL" evidence="2">
    <location>
        <begin position="616"/>
        <end position="863"/>
    </location>
</feature>
<keyword evidence="5" id="KW-1185">Reference proteome</keyword>
<dbReference type="Proteomes" id="UP000002586">
    <property type="component" value="Chromosome"/>
</dbReference>
<dbReference type="OrthoDB" id="7251575at2"/>
<keyword evidence="1" id="KW-0812">Transmembrane</keyword>
<dbReference type="Pfam" id="PF00563">
    <property type="entry name" value="EAL"/>
    <property type="match status" value="1"/>
</dbReference>
<dbReference type="InterPro" id="IPR000160">
    <property type="entry name" value="GGDEF_dom"/>
</dbReference>
<feature type="transmembrane region" description="Helical" evidence="1">
    <location>
        <begin position="16"/>
        <end position="37"/>
    </location>
</feature>
<dbReference type="GO" id="GO:0071111">
    <property type="term" value="F:cyclic-guanylate-specific phosphodiesterase activity"/>
    <property type="evidence" value="ECO:0007669"/>
    <property type="project" value="InterPro"/>
</dbReference>
<dbReference type="NCBIfam" id="TIGR00254">
    <property type="entry name" value="GGDEF"/>
    <property type="match status" value="1"/>
</dbReference>
<feature type="domain" description="GGDEF" evidence="3">
    <location>
        <begin position="472"/>
        <end position="606"/>
    </location>
</feature>
<proteinExistence type="predicted"/>
<dbReference type="KEGG" id="mgm:Mmc1_0403"/>
<dbReference type="CDD" id="cd01948">
    <property type="entry name" value="EAL"/>
    <property type="match status" value="1"/>
</dbReference>
<keyword evidence="1" id="KW-1133">Transmembrane helix</keyword>
<dbReference type="FunFam" id="3.30.70.270:FF:000001">
    <property type="entry name" value="Diguanylate cyclase domain protein"/>
    <property type="match status" value="1"/>
</dbReference>
<dbReference type="InterPro" id="IPR050706">
    <property type="entry name" value="Cyclic-di-GMP_PDE-like"/>
</dbReference>
<dbReference type="PANTHER" id="PTHR33121:SF71">
    <property type="entry name" value="OXYGEN SENSOR PROTEIN DOSP"/>
    <property type="match status" value="1"/>
</dbReference>
<dbReference type="AlphaFoldDB" id="A0L4N6"/>
<dbReference type="PANTHER" id="PTHR33121">
    <property type="entry name" value="CYCLIC DI-GMP PHOSPHODIESTERASE PDEF"/>
    <property type="match status" value="1"/>
</dbReference>
<dbReference type="EMBL" id="CP000471">
    <property type="protein sequence ID" value="ABK42929.1"/>
    <property type="molecule type" value="Genomic_DNA"/>
</dbReference>
<dbReference type="RefSeq" id="WP_011712099.1">
    <property type="nucleotide sequence ID" value="NC_008576.1"/>
</dbReference>
<dbReference type="SMART" id="SM00267">
    <property type="entry name" value="GGDEF"/>
    <property type="match status" value="1"/>
</dbReference>
<evidence type="ECO:0000313" key="5">
    <source>
        <dbReference type="Proteomes" id="UP000002586"/>
    </source>
</evidence>
<dbReference type="Pfam" id="PF00990">
    <property type="entry name" value="GGDEF"/>
    <property type="match status" value="1"/>
</dbReference>
<dbReference type="HOGENOM" id="CLU_000445_70_46_5"/>
<dbReference type="SMART" id="SM00052">
    <property type="entry name" value="EAL"/>
    <property type="match status" value="1"/>
</dbReference>
<dbReference type="CDD" id="cd01949">
    <property type="entry name" value="GGDEF"/>
    <property type="match status" value="1"/>
</dbReference>
<evidence type="ECO:0000259" key="3">
    <source>
        <dbReference type="PROSITE" id="PS50887"/>
    </source>
</evidence>
<dbReference type="InterPro" id="IPR043128">
    <property type="entry name" value="Rev_trsase/Diguanyl_cyclase"/>
</dbReference>
<evidence type="ECO:0000259" key="2">
    <source>
        <dbReference type="PROSITE" id="PS50883"/>
    </source>
</evidence>
<dbReference type="SUPFAM" id="SSF55073">
    <property type="entry name" value="Nucleotide cyclase"/>
    <property type="match status" value="1"/>
</dbReference>
<dbReference type="InterPro" id="IPR001633">
    <property type="entry name" value="EAL_dom"/>
</dbReference>
<dbReference type="PROSITE" id="PS50887">
    <property type="entry name" value="GGDEF"/>
    <property type="match status" value="1"/>
</dbReference>
<dbReference type="STRING" id="156889.Mmc1_0403"/>
<reference evidence="5" key="1">
    <citation type="journal article" date="2009" name="Appl. Environ. Microbiol.">
        <title>Complete genome sequence of the chemolithoautotrophic marine magnetotactic coccus strain MC-1.</title>
        <authorList>
            <person name="Schubbe S."/>
            <person name="Williams T.J."/>
            <person name="Xie G."/>
            <person name="Kiss H.E."/>
            <person name="Brettin T.S."/>
            <person name="Martinez D."/>
            <person name="Ross C.A."/>
            <person name="Schuler D."/>
            <person name="Cox B.L."/>
            <person name="Nealson K.H."/>
            <person name="Bazylinski D.A."/>
        </authorList>
    </citation>
    <scope>NUCLEOTIDE SEQUENCE [LARGE SCALE GENOMIC DNA]</scope>
    <source>
        <strain evidence="5">ATCC BAA-1437 / JCM 17883 / MC-1</strain>
    </source>
</reference>
<gene>
    <name evidence="4" type="ordered locus">Mmc1_0403</name>
</gene>
<protein>
    <submittedName>
        <fullName evidence="4">Diguanylate cyclase/phosphodiesterase</fullName>
    </submittedName>
</protein>